<evidence type="ECO:0000313" key="2">
    <source>
        <dbReference type="EMBL" id="TDY58358.1"/>
    </source>
</evidence>
<dbReference type="Pfam" id="PF05130">
    <property type="entry name" value="FlgN"/>
    <property type="match status" value="1"/>
</dbReference>
<dbReference type="GO" id="GO:0044780">
    <property type="term" value="P:bacterial-type flagellum assembly"/>
    <property type="evidence" value="ECO:0007669"/>
    <property type="project" value="InterPro"/>
</dbReference>
<protein>
    <submittedName>
        <fullName evidence="2">FlgN protein</fullName>
    </submittedName>
</protein>
<comment type="caution">
    <text evidence="2">The sequence shown here is derived from an EMBL/GenBank/DDBJ whole genome shotgun (WGS) entry which is preliminary data.</text>
</comment>
<dbReference type="Proteomes" id="UP000295066">
    <property type="component" value="Unassembled WGS sequence"/>
</dbReference>
<dbReference type="InterPro" id="IPR036679">
    <property type="entry name" value="FlgN-like_sf"/>
</dbReference>
<proteinExistence type="predicted"/>
<sequence length="149" mass="16251">MASPAALGAVLARQAETLRALADVTVQQREALQNGRLELLQDLFRDLQNLGFSAEALENQRAKMAAELAGQLACEPKVSAICERLRGDDAASLKETASALELAVRKLQSEMQILAGLVDENQRLGGMMIAEWRRLQGMYPSRPGVDFRG</sequence>
<dbReference type="EMBL" id="SORI01000014">
    <property type="protein sequence ID" value="TDY58358.1"/>
    <property type="molecule type" value="Genomic_DNA"/>
</dbReference>
<reference evidence="2 3" key="1">
    <citation type="submission" date="2019-03" db="EMBL/GenBank/DDBJ databases">
        <title>Genomic Encyclopedia of Type Strains, Phase IV (KMG-IV): sequencing the most valuable type-strain genomes for metagenomic binning, comparative biology and taxonomic classification.</title>
        <authorList>
            <person name="Goeker M."/>
        </authorList>
    </citation>
    <scope>NUCLEOTIDE SEQUENCE [LARGE SCALE GENOMIC DNA]</scope>
    <source>
        <strain evidence="2 3">DSM 25964</strain>
    </source>
</reference>
<dbReference type="InterPro" id="IPR007809">
    <property type="entry name" value="FlgN-like"/>
</dbReference>
<evidence type="ECO:0000313" key="3">
    <source>
        <dbReference type="Proteomes" id="UP000295066"/>
    </source>
</evidence>
<accession>A0A4R8M318</accession>
<keyword evidence="3" id="KW-1185">Reference proteome</keyword>
<dbReference type="Gene3D" id="1.20.58.300">
    <property type="entry name" value="FlgN-like"/>
    <property type="match status" value="1"/>
</dbReference>
<organism evidence="2 3">
    <name type="scientific">Aminivibrio pyruvatiphilus</name>
    <dbReference type="NCBI Taxonomy" id="1005740"/>
    <lineage>
        <taxon>Bacteria</taxon>
        <taxon>Thermotogati</taxon>
        <taxon>Synergistota</taxon>
        <taxon>Synergistia</taxon>
        <taxon>Synergistales</taxon>
        <taxon>Aminobacteriaceae</taxon>
        <taxon>Aminivibrio</taxon>
    </lineage>
</organism>
<keyword evidence="1" id="KW-1005">Bacterial flagellum biogenesis</keyword>
<evidence type="ECO:0000256" key="1">
    <source>
        <dbReference type="ARBA" id="ARBA00022795"/>
    </source>
</evidence>
<dbReference type="RefSeq" id="WP_166670134.1">
    <property type="nucleotide sequence ID" value="NZ_SORI01000014.1"/>
</dbReference>
<name>A0A4R8M318_9BACT</name>
<dbReference type="SUPFAM" id="SSF140566">
    <property type="entry name" value="FlgN-like"/>
    <property type="match status" value="1"/>
</dbReference>
<dbReference type="AlphaFoldDB" id="A0A4R8M318"/>
<gene>
    <name evidence="2" type="ORF">C8D99_11450</name>
</gene>